<proteinExistence type="predicted"/>
<dbReference type="InterPro" id="IPR000182">
    <property type="entry name" value="GNAT_dom"/>
</dbReference>
<dbReference type="SUPFAM" id="SSF55729">
    <property type="entry name" value="Acyl-CoA N-acyltransferases (Nat)"/>
    <property type="match status" value="2"/>
</dbReference>
<dbReference type="AlphaFoldDB" id="A0AAU7UHT4"/>
<evidence type="ECO:0000256" key="2">
    <source>
        <dbReference type="ARBA" id="ARBA00023315"/>
    </source>
</evidence>
<protein>
    <submittedName>
        <fullName evidence="4">GNAT family N-acetyltransferase</fullName>
    </submittedName>
</protein>
<dbReference type="RefSeq" id="WP_350245764.1">
    <property type="nucleotide sequence ID" value="NZ_CP158301.1"/>
</dbReference>
<reference evidence="4" key="1">
    <citation type="submission" date="2024-06" db="EMBL/GenBank/DDBJ databases">
        <title>Draft Genome Sequence of Deinococcus sonorensis Type Strain KR-87, a Biofilm Producing Representative of the Genus Deinococcus.</title>
        <authorList>
            <person name="Boren L.S."/>
            <person name="Grosso R.A."/>
            <person name="Hugenberg-Cox A.N."/>
            <person name="Hill J.T.E."/>
            <person name="Albert C.M."/>
            <person name="Tuohy J.M."/>
        </authorList>
    </citation>
    <scope>NUCLEOTIDE SEQUENCE</scope>
    <source>
        <strain evidence="4">KR-87</strain>
        <plasmid evidence="4">pDson05</plasmid>
    </source>
</reference>
<organism evidence="4">
    <name type="scientific">Deinococcus sonorensis KR-87</name>
    <dbReference type="NCBI Taxonomy" id="694439"/>
    <lineage>
        <taxon>Bacteria</taxon>
        <taxon>Thermotogati</taxon>
        <taxon>Deinococcota</taxon>
        <taxon>Deinococci</taxon>
        <taxon>Deinococcales</taxon>
        <taxon>Deinococcaceae</taxon>
        <taxon>Deinococcus</taxon>
    </lineage>
</organism>
<dbReference type="InterPro" id="IPR016181">
    <property type="entry name" value="Acyl_CoA_acyltransferase"/>
</dbReference>
<gene>
    <name evidence="4" type="ORF">ABOD76_22140</name>
</gene>
<evidence type="ECO:0000259" key="3">
    <source>
        <dbReference type="PROSITE" id="PS51186"/>
    </source>
</evidence>
<accession>A0AAU7UHT4</accession>
<dbReference type="InterPro" id="IPR050832">
    <property type="entry name" value="Bact_Acetyltransf"/>
</dbReference>
<geneLocation type="plasmid" evidence="4">
    <name>pDson05</name>
</geneLocation>
<dbReference type="PROSITE" id="PS51186">
    <property type="entry name" value="GNAT"/>
    <property type="match status" value="2"/>
</dbReference>
<dbReference type="Gene3D" id="3.40.630.30">
    <property type="match status" value="1"/>
</dbReference>
<keyword evidence="1" id="KW-0808">Transferase</keyword>
<feature type="domain" description="N-acetyltransferase" evidence="3">
    <location>
        <begin position="168"/>
        <end position="310"/>
    </location>
</feature>
<dbReference type="CDD" id="cd04301">
    <property type="entry name" value="NAT_SF"/>
    <property type="match status" value="2"/>
</dbReference>
<dbReference type="PANTHER" id="PTHR43877:SF1">
    <property type="entry name" value="ACETYLTRANSFERASE"/>
    <property type="match status" value="1"/>
</dbReference>
<dbReference type="PANTHER" id="PTHR43877">
    <property type="entry name" value="AMINOALKYLPHOSPHONATE N-ACETYLTRANSFERASE-RELATED-RELATED"/>
    <property type="match status" value="1"/>
</dbReference>
<feature type="domain" description="N-acetyltransferase" evidence="3">
    <location>
        <begin position="1"/>
        <end position="150"/>
    </location>
</feature>
<dbReference type="KEGG" id="dsc:ABOD76_22140"/>
<dbReference type="GO" id="GO:0016747">
    <property type="term" value="F:acyltransferase activity, transferring groups other than amino-acyl groups"/>
    <property type="evidence" value="ECO:0007669"/>
    <property type="project" value="InterPro"/>
</dbReference>
<evidence type="ECO:0000313" key="4">
    <source>
        <dbReference type="EMBL" id="XBV87615.1"/>
    </source>
</evidence>
<dbReference type="EMBL" id="CP158301">
    <property type="protein sequence ID" value="XBV87615.1"/>
    <property type="molecule type" value="Genomic_DNA"/>
</dbReference>
<name>A0AAU7UHT4_9DEIO</name>
<evidence type="ECO:0000256" key="1">
    <source>
        <dbReference type="ARBA" id="ARBA00022679"/>
    </source>
</evidence>
<sequence>MTIREPTPDDLPALVAIINTDVVKPYTPETFAERTQDMRQQSGVFSQVVLDDGHRLAGTALLTSAPLTTEDLDLLLIVAPDACERGYGSALLTHICDTARALGARRLETSVRDTRPAVRDWAERRGFAFQLHRFESTLDLTAFDDTAHADLDGRLAHVGVTLQDMGTLGRDEANWTRLYSFFADRDQETPDKQGMPRLTVEQTQHMLRMNPAVQPEWIVLATRGEDWLGMSVVAGHPRGAYNYFTGVAPDARGLGLARALKVEAIRRARAAGFTDMWTHNLSTNAPMLAVNRRLGFTSLPGLWVMRRTVA</sequence>
<keyword evidence="4" id="KW-0614">Plasmid</keyword>
<keyword evidence="2" id="KW-0012">Acyltransferase</keyword>
<dbReference type="Pfam" id="PF00583">
    <property type="entry name" value="Acetyltransf_1"/>
    <property type="match status" value="2"/>
</dbReference>